<feature type="domain" description="Helicase ATP-binding" evidence="6">
    <location>
        <begin position="283"/>
        <end position="472"/>
    </location>
</feature>
<evidence type="ECO:0000259" key="6">
    <source>
        <dbReference type="PROSITE" id="PS51192"/>
    </source>
</evidence>
<reference evidence="8 9" key="1">
    <citation type="journal article" date="2019" name="BMC Genomics">
        <title>New insights from Opisthorchis felineus genome: update on genomics of the epidemiologically important liver flukes.</title>
        <authorList>
            <person name="Ershov N.I."/>
            <person name="Mordvinov V.A."/>
            <person name="Prokhortchouk E.B."/>
            <person name="Pakharukova M.Y."/>
            <person name="Gunbin K.V."/>
            <person name="Ustyantsev K."/>
            <person name="Genaev M.A."/>
            <person name="Blinov A.G."/>
            <person name="Mazur A."/>
            <person name="Boulygina E."/>
            <person name="Tsygankova S."/>
            <person name="Khrameeva E."/>
            <person name="Chekanov N."/>
            <person name="Fan G."/>
            <person name="Xiao A."/>
            <person name="Zhang H."/>
            <person name="Xu X."/>
            <person name="Yang H."/>
            <person name="Solovyev V."/>
            <person name="Lee S.M."/>
            <person name="Liu X."/>
            <person name="Afonnikov D.A."/>
            <person name="Skryabin K.G."/>
        </authorList>
    </citation>
    <scope>NUCLEOTIDE SEQUENCE [LARGE SCALE GENOMIC DNA]</scope>
    <source>
        <strain evidence="8">AK-0245</strain>
        <tissue evidence="8">Whole organism</tissue>
    </source>
</reference>
<dbReference type="PROSITE" id="PS51192">
    <property type="entry name" value="HELICASE_ATP_BIND_1"/>
    <property type="match status" value="1"/>
</dbReference>
<dbReference type="EMBL" id="SJOL01009803">
    <property type="protein sequence ID" value="TGZ55632.1"/>
    <property type="molecule type" value="Genomic_DNA"/>
</dbReference>
<evidence type="ECO:0000256" key="2">
    <source>
        <dbReference type="ARBA" id="ARBA00022801"/>
    </source>
</evidence>
<sequence>MSKTVKAHIIDKAQIPATINDETDTLPNVIAYKQLEFEAGVIHQAANAFQKHVESEATKTQQLLRSLEDDLKFANSNLENMEHTLDTLLTQSTSSSGEITSSRRIRSLELEIENKMKQIDVLNSRKQSLLSKLSILQDTSLSDQPSLLASSQTTESSLAALATTAPVPKPTLPEQKRKGPPTIVGCAKSPPAKKIRLPKQPIRHGVQRSRTMKKLDDANLEQFQKRLRRQRHFDALERQLAKEHGEDPDPTPPDGQLDKNFLVPGRIWSRLFEYQRTGVNWLWQLHQKQSGGILGDEMGLGKTIQIIAFLAGLHYSEFLATGKSDHLGPGPSHRHNTGDFTSALIVCPATVLQQWMREFHQWYPAMRVAILHSTGSGYQKPNSLIRSMGNHPGSVLLTTYQTLVTYQDVLTAMEPSWTYLILDEGHKIKNPEAEVTHAVKRFATSHRLILSGSPMQNNLRELWSLFDFVSPGRLGPLPEFMQQFAIPITQGGYASASPLQVETAYRCACTLRDLLMPFLIRRLKTDVQIQLPAKSEQVLFCRLTNYQRQLYREFAESQLCKDLLNGKGNVFTALILLRKLCNHPDLVTGGPRDHILLGDELPEDDVDVTTVSRISEYGWTRFGCPRRSSKMLVVASLLRTWSAQGHKVLLFSQSRRMLCLLERLLIILDITYLRMDGSTPVSQRPALIDRFNRSTDSSAENIFVFLLTTRVGGLGINLTAANRVLIFDPDWNPMTDLQARERAWRIGQTQDVIIYRLLTSGTIEEKIYHRQIFKQFLTNRVLKNPRQQRFFKTNDLQELLSFDDGESASRTKNQAPETAKYVHCEGLGHTVLDASKSVIGNPKILNRFDLLQAQGKVIVKETAEDDTGSDDLHEEEIVTTARQTSAQPARADEARKAQLRQLARELSKRIGEGRLNEDKPLKLRSKLRLNHPQRRGTRVDGKRIPLINRRAVYDYGDLDTTPSPGHSKDSPREKLLPIADEASKDMFLTTLLVAPDGVASAELQSSMKAKRFILDEELRAEAERVATEALMHIQRYSSAKTRKDLTSMTEPGTSSSMPTSSKHTTPKDSDSPGIFHGKRSKNDKPTNSGNVQASEQSRKRKVLHSASRPKNSTPYLSHVSHVLLHDQLLDDFTEESRIDHSFYTSEARRLAEVIAEELLREAQTSFDPQAPEATSNTSVLSTVRPFGLVHNRFLWNPSEHQSPALAYLSHSLRRNALSGQNTGIKSFDPGQQSPLDASAVLVGHVRFSSSILLQLISVRHTARQSFPAATHRDPSRARGSIQHQMQLLCCELIRILTGSSLTVTSGFLASCFNHILCKNSDSVNDLNALHFRAILRRVAGRRRAKGSSTDASSRCRYNDEWFLRERYRDIAHYLSSHLASCERSSIYIQS</sequence>
<comment type="caution">
    <text evidence="8">The sequence shown here is derived from an EMBL/GenBank/DDBJ whole genome shotgun (WGS) entry which is preliminary data.</text>
</comment>
<proteinExistence type="predicted"/>
<feature type="compositionally biased region" description="Polar residues" evidence="5">
    <location>
        <begin position="1046"/>
        <end position="1063"/>
    </location>
</feature>
<dbReference type="PANTHER" id="PTHR45629">
    <property type="entry name" value="SNF2/RAD54 FAMILY MEMBER"/>
    <property type="match status" value="1"/>
</dbReference>
<comment type="subcellular location">
    <subcellularLocation>
        <location evidence="1">Nucleus</location>
    </subcellularLocation>
</comment>
<dbReference type="GO" id="GO:0016787">
    <property type="term" value="F:hydrolase activity"/>
    <property type="evidence" value="ECO:0007669"/>
    <property type="project" value="UniProtKB-KW"/>
</dbReference>
<evidence type="ECO:0000256" key="3">
    <source>
        <dbReference type="ARBA" id="ARBA00023242"/>
    </source>
</evidence>
<dbReference type="InterPro" id="IPR001650">
    <property type="entry name" value="Helicase_C-like"/>
</dbReference>
<keyword evidence="3" id="KW-0539">Nucleus</keyword>
<dbReference type="Gene3D" id="3.40.50.300">
    <property type="entry name" value="P-loop containing nucleotide triphosphate hydrolases"/>
    <property type="match status" value="1"/>
</dbReference>
<dbReference type="CDD" id="cd18000">
    <property type="entry name" value="DEXHc_ERCC6"/>
    <property type="match status" value="1"/>
</dbReference>
<feature type="region of interest" description="Disordered" evidence="5">
    <location>
        <begin position="164"/>
        <end position="189"/>
    </location>
</feature>
<protein>
    <recommendedName>
        <fullName evidence="10">DNA excision repair protein ERCC-6</fullName>
    </recommendedName>
</protein>
<dbReference type="SMART" id="SM00490">
    <property type="entry name" value="HELICc"/>
    <property type="match status" value="1"/>
</dbReference>
<dbReference type="PROSITE" id="PS51194">
    <property type="entry name" value="HELICASE_CTER"/>
    <property type="match status" value="1"/>
</dbReference>
<dbReference type="PANTHER" id="PTHR45629:SF7">
    <property type="entry name" value="DNA EXCISION REPAIR PROTEIN ERCC-6-RELATED"/>
    <property type="match status" value="1"/>
</dbReference>
<keyword evidence="9" id="KW-1185">Reference proteome</keyword>
<feature type="domain" description="Helicase C-terminal" evidence="7">
    <location>
        <begin position="633"/>
        <end position="797"/>
    </location>
</feature>
<dbReference type="InterPro" id="IPR014001">
    <property type="entry name" value="Helicase_ATP-bd"/>
</dbReference>
<dbReference type="GO" id="GO:0005524">
    <property type="term" value="F:ATP binding"/>
    <property type="evidence" value="ECO:0007669"/>
    <property type="project" value="InterPro"/>
</dbReference>
<dbReference type="OrthoDB" id="413460at2759"/>
<keyword evidence="4" id="KW-0175">Coiled coil</keyword>
<feature type="region of interest" description="Disordered" evidence="5">
    <location>
        <begin position="1041"/>
        <end position="1114"/>
    </location>
</feature>
<gene>
    <name evidence="8" type="ORF">CRM22_010329</name>
</gene>
<accession>A0A4S2KZ47</accession>
<dbReference type="InterPro" id="IPR049730">
    <property type="entry name" value="SNF2/RAD54-like_C"/>
</dbReference>
<dbReference type="GO" id="GO:0005634">
    <property type="term" value="C:nucleus"/>
    <property type="evidence" value="ECO:0007669"/>
    <property type="project" value="UniProtKB-SubCell"/>
</dbReference>
<evidence type="ECO:0000256" key="1">
    <source>
        <dbReference type="ARBA" id="ARBA00004123"/>
    </source>
</evidence>
<organism evidence="8 9">
    <name type="scientific">Opisthorchis felineus</name>
    <dbReference type="NCBI Taxonomy" id="147828"/>
    <lineage>
        <taxon>Eukaryota</taxon>
        <taxon>Metazoa</taxon>
        <taxon>Spiralia</taxon>
        <taxon>Lophotrochozoa</taxon>
        <taxon>Platyhelminthes</taxon>
        <taxon>Trematoda</taxon>
        <taxon>Digenea</taxon>
        <taxon>Opisthorchiida</taxon>
        <taxon>Opisthorchiata</taxon>
        <taxon>Opisthorchiidae</taxon>
        <taxon>Opisthorchis</taxon>
    </lineage>
</organism>
<dbReference type="Proteomes" id="UP000308267">
    <property type="component" value="Unassembled WGS sequence"/>
</dbReference>
<evidence type="ECO:0000313" key="9">
    <source>
        <dbReference type="Proteomes" id="UP000308267"/>
    </source>
</evidence>
<name>A0A4S2KZ47_OPIFE</name>
<dbReference type="STRING" id="147828.A0A4S2KZ47"/>
<dbReference type="SMART" id="SM00487">
    <property type="entry name" value="DEXDc"/>
    <property type="match status" value="1"/>
</dbReference>
<dbReference type="Gene3D" id="3.40.50.10810">
    <property type="entry name" value="Tandem AAA-ATPase domain"/>
    <property type="match status" value="1"/>
</dbReference>
<dbReference type="InterPro" id="IPR038718">
    <property type="entry name" value="SNF2-like_sf"/>
</dbReference>
<evidence type="ECO:0008006" key="10">
    <source>
        <dbReference type="Google" id="ProtNLM"/>
    </source>
</evidence>
<dbReference type="InterPro" id="IPR050496">
    <property type="entry name" value="SNF2_RAD54_helicase_repair"/>
</dbReference>
<feature type="compositionally biased region" description="Polar residues" evidence="5">
    <location>
        <begin position="1085"/>
        <end position="1095"/>
    </location>
</feature>
<feature type="coiled-coil region" evidence="4">
    <location>
        <begin position="57"/>
        <end position="132"/>
    </location>
</feature>
<dbReference type="Pfam" id="PF00271">
    <property type="entry name" value="Helicase_C"/>
    <property type="match status" value="1"/>
</dbReference>
<dbReference type="InterPro" id="IPR000330">
    <property type="entry name" value="SNF2_N"/>
</dbReference>
<keyword evidence="2" id="KW-0378">Hydrolase</keyword>
<evidence type="ECO:0000256" key="4">
    <source>
        <dbReference type="SAM" id="Coils"/>
    </source>
</evidence>
<evidence type="ECO:0000313" key="8">
    <source>
        <dbReference type="EMBL" id="TGZ55632.1"/>
    </source>
</evidence>
<dbReference type="GO" id="GO:0006283">
    <property type="term" value="P:transcription-coupled nucleotide-excision repair"/>
    <property type="evidence" value="ECO:0007669"/>
    <property type="project" value="TreeGrafter"/>
</dbReference>
<dbReference type="GO" id="GO:0008094">
    <property type="term" value="F:ATP-dependent activity, acting on DNA"/>
    <property type="evidence" value="ECO:0007669"/>
    <property type="project" value="TreeGrafter"/>
</dbReference>
<dbReference type="FunFam" id="3.40.50.10810:FF:000019">
    <property type="entry name" value="DNA excision repair protein ERCC-6-like 2 isoform X1"/>
    <property type="match status" value="1"/>
</dbReference>
<evidence type="ECO:0000259" key="7">
    <source>
        <dbReference type="PROSITE" id="PS51194"/>
    </source>
</evidence>
<evidence type="ECO:0000256" key="5">
    <source>
        <dbReference type="SAM" id="MobiDB-lite"/>
    </source>
</evidence>
<dbReference type="CDD" id="cd18793">
    <property type="entry name" value="SF2_C_SNF"/>
    <property type="match status" value="1"/>
</dbReference>
<dbReference type="InterPro" id="IPR027417">
    <property type="entry name" value="P-loop_NTPase"/>
</dbReference>
<dbReference type="SUPFAM" id="SSF52540">
    <property type="entry name" value="P-loop containing nucleoside triphosphate hydrolases"/>
    <property type="match status" value="2"/>
</dbReference>
<dbReference type="Pfam" id="PF00176">
    <property type="entry name" value="SNF2-rel_dom"/>
    <property type="match status" value="1"/>
</dbReference>